<evidence type="ECO:0000313" key="3">
    <source>
        <dbReference type="Proteomes" id="UP000615755"/>
    </source>
</evidence>
<dbReference type="Gene3D" id="3.40.630.30">
    <property type="match status" value="1"/>
</dbReference>
<dbReference type="SUPFAM" id="SSF55729">
    <property type="entry name" value="Acyl-CoA N-acyltransferases (Nat)"/>
    <property type="match status" value="1"/>
</dbReference>
<dbReference type="PROSITE" id="PS51186">
    <property type="entry name" value="GNAT"/>
    <property type="match status" value="1"/>
</dbReference>
<sequence>MDIREASLKDLSNIARLHAQSWRETYGDVLPADYLNQQVFVERTAVWTKRLMKPSSNQYVLIAEDNTGFCGFICVYGGKHLKYGSIIDNLHVAKNCKGKGLGTKLLIAAASWAFVNYKNDGLYLEVLACNEQAIRFYKYHGGQNIDYGYWHTPCGNKVKEFIYGWESPSELANLG</sequence>
<organism evidence="2 3">
    <name type="scientific">Pseudoalteromonas aurantia 208</name>
    <dbReference type="NCBI Taxonomy" id="1314867"/>
    <lineage>
        <taxon>Bacteria</taxon>
        <taxon>Pseudomonadati</taxon>
        <taxon>Pseudomonadota</taxon>
        <taxon>Gammaproteobacteria</taxon>
        <taxon>Alteromonadales</taxon>
        <taxon>Pseudoalteromonadaceae</taxon>
        <taxon>Pseudoalteromonas</taxon>
    </lineage>
</organism>
<reference evidence="2 3" key="1">
    <citation type="submission" date="2015-03" db="EMBL/GenBank/DDBJ databases">
        <title>Genome sequence of Pseudoalteromonas aurantia.</title>
        <authorList>
            <person name="Xie B.-B."/>
            <person name="Rong J.-C."/>
            <person name="Qin Q.-L."/>
            <person name="Zhang Y.-Z."/>
        </authorList>
    </citation>
    <scope>NUCLEOTIDE SEQUENCE [LARGE SCALE GENOMIC DNA]</scope>
    <source>
        <strain evidence="2 3">208</strain>
    </source>
</reference>
<proteinExistence type="predicted"/>
<dbReference type="InterPro" id="IPR016181">
    <property type="entry name" value="Acyl_CoA_acyltransferase"/>
</dbReference>
<protein>
    <recommendedName>
        <fullName evidence="1">N-acetyltransferase domain-containing protein</fullName>
    </recommendedName>
</protein>
<keyword evidence="3" id="KW-1185">Reference proteome</keyword>
<accession>A0ABR9EAZ0</accession>
<dbReference type="InterPro" id="IPR000182">
    <property type="entry name" value="GNAT_dom"/>
</dbReference>
<evidence type="ECO:0000259" key="1">
    <source>
        <dbReference type="PROSITE" id="PS51186"/>
    </source>
</evidence>
<name>A0ABR9EAZ0_9GAMM</name>
<dbReference type="Pfam" id="PF00583">
    <property type="entry name" value="Acetyltransf_1"/>
    <property type="match status" value="1"/>
</dbReference>
<feature type="domain" description="N-acetyltransferase" evidence="1">
    <location>
        <begin position="1"/>
        <end position="168"/>
    </location>
</feature>
<gene>
    <name evidence="2" type="ORF">PAUR_a1718</name>
</gene>
<comment type="caution">
    <text evidence="2">The sequence shown here is derived from an EMBL/GenBank/DDBJ whole genome shotgun (WGS) entry which is preliminary data.</text>
</comment>
<dbReference type="Proteomes" id="UP000615755">
    <property type="component" value="Unassembled WGS sequence"/>
</dbReference>
<evidence type="ECO:0000313" key="2">
    <source>
        <dbReference type="EMBL" id="MBE0368171.1"/>
    </source>
</evidence>
<dbReference type="RefSeq" id="WP_192507489.1">
    <property type="nucleotide sequence ID" value="NZ_AQGV01000012.1"/>
</dbReference>
<dbReference type="CDD" id="cd04301">
    <property type="entry name" value="NAT_SF"/>
    <property type="match status" value="1"/>
</dbReference>
<dbReference type="EMBL" id="AQGV01000012">
    <property type="protein sequence ID" value="MBE0368171.1"/>
    <property type="molecule type" value="Genomic_DNA"/>
</dbReference>